<dbReference type="InterPro" id="IPR002477">
    <property type="entry name" value="Peptidoglycan-bd-like"/>
</dbReference>
<dbReference type="PANTHER" id="PTHR30163">
    <property type="entry name" value="MEMBRANE-BOUND LYTIC MUREIN TRANSGLYCOSYLASE B"/>
    <property type="match status" value="1"/>
</dbReference>
<comment type="caution">
    <text evidence="4">The sequence shown here is derived from an EMBL/GenBank/DDBJ whole genome shotgun (WGS) entry which is preliminary data.</text>
</comment>
<gene>
    <name evidence="4" type="ORF">ACFOEW_09095</name>
</gene>
<dbReference type="InterPro" id="IPR036365">
    <property type="entry name" value="PGBD-like_sf"/>
</dbReference>
<proteinExistence type="predicted"/>
<protein>
    <submittedName>
        <fullName evidence="4">Lytic murein transglycosylase</fullName>
    </submittedName>
</protein>
<dbReference type="SUPFAM" id="SSF53955">
    <property type="entry name" value="Lysozyme-like"/>
    <property type="match status" value="1"/>
</dbReference>
<keyword evidence="1" id="KW-0732">Signal</keyword>
<keyword evidence="5" id="KW-1185">Reference proteome</keyword>
<dbReference type="RefSeq" id="WP_241155792.1">
    <property type="nucleotide sequence ID" value="NZ_JBHRSX010000017.1"/>
</dbReference>
<dbReference type="CDD" id="cd13399">
    <property type="entry name" value="Slt35-like"/>
    <property type="match status" value="1"/>
</dbReference>
<dbReference type="Gene3D" id="1.10.8.350">
    <property type="entry name" value="Bacterial muramidase"/>
    <property type="match status" value="1"/>
</dbReference>
<dbReference type="SUPFAM" id="SSF47090">
    <property type="entry name" value="PGBD-like"/>
    <property type="match status" value="1"/>
</dbReference>
<evidence type="ECO:0000259" key="3">
    <source>
        <dbReference type="Pfam" id="PF13406"/>
    </source>
</evidence>
<evidence type="ECO:0000313" key="5">
    <source>
        <dbReference type="Proteomes" id="UP001595477"/>
    </source>
</evidence>
<dbReference type="NCBIfam" id="TIGR02283">
    <property type="entry name" value="MltB_2"/>
    <property type="match status" value="1"/>
</dbReference>
<dbReference type="Proteomes" id="UP001595477">
    <property type="component" value="Unassembled WGS sequence"/>
</dbReference>
<dbReference type="PANTHER" id="PTHR30163:SF8">
    <property type="entry name" value="LYTIC MUREIN TRANSGLYCOSYLASE"/>
    <property type="match status" value="1"/>
</dbReference>
<accession>A0ABV7JY61</accession>
<feature type="domain" description="Transglycosylase SLT" evidence="3">
    <location>
        <begin position="56"/>
        <end position="347"/>
    </location>
</feature>
<dbReference type="Pfam" id="PF01471">
    <property type="entry name" value="PG_binding_1"/>
    <property type="match status" value="1"/>
</dbReference>
<feature type="domain" description="Peptidoglycan binding-like" evidence="2">
    <location>
        <begin position="366"/>
        <end position="422"/>
    </location>
</feature>
<dbReference type="Pfam" id="PF13406">
    <property type="entry name" value="SLT_2"/>
    <property type="match status" value="1"/>
</dbReference>
<feature type="chain" id="PRO_5045887869" evidence="1">
    <location>
        <begin position="39"/>
        <end position="430"/>
    </location>
</feature>
<evidence type="ECO:0000259" key="2">
    <source>
        <dbReference type="Pfam" id="PF01471"/>
    </source>
</evidence>
<feature type="signal peptide" evidence="1">
    <location>
        <begin position="1"/>
        <end position="38"/>
    </location>
</feature>
<dbReference type="Gene3D" id="1.10.530.10">
    <property type="match status" value="1"/>
</dbReference>
<dbReference type="Gene3D" id="1.10.101.10">
    <property type="entry name" value="PGBD-like superfamily/PGBD"/>
    <property type="match status" value="1"/>
</dbReference>
<dbReference type="InterPro" id="IPR031304">
    <property type="entry name" value="SLT_2"/>
</dbReference>
<dbReference type="EMBL" id="JBHRSX010000017">
    <property type="protein sequence ID" value="MFC3201973.1"/>
    <property type="molecule type" value="Genomic_DNA"/>
</dbReference>
<dbReference type="InterPro" id="IPR043426">
    <property type="entry name" value="MltB-like"/>
</dbReference>
<evidence type="ECO:0000256" key="1">
    <source>
        <dbReference type="SAM" id="SignalP"/>
    </source>
</evidence>
<reference evidence="5" key="1">
    <citation type="journal article" date="2019" name="Int. J. Syst. Evol. Microbiol.">
        <title>The Global Catalogue of Microorganisms (GCM) 10K type strain sequencing project: providing services to taxonomists for standard genome sequencing and annotation.</title>
        <authorList>
            <consortium name="The Broad Institute Genomics Platform"/>
            <consortium name="The Broad Institute Genome Sequencing Center for Infectious Disease"/>
            <person name="Wu L."/>
            <person name="Ma J."/>
        </authorList>
    </citation>
    <scope>NUCLEOTIDE SEQUENCE [LARGE SCALE GENOMIC DNA]</scope>
    <source>
        <strain evidence="5">KCTC 52449</strain>
    </source>
</reference>
<name>A0ABV7JY61_9ALTE</name>
<dbReference type="InterPro" id="IPR011970">
    <property type="entry name" value="MltB_2"/>
</dbReference>
<sequence length="430" mass="47564">MRFVPRCTSAKGQRLFPRLTSCFMLSVAALSFQPTAYAQQNIDEQPSADADPVQAFNICKQSLQQSALEAGITPATAEQVFANIKYQPRVIELDRSQPEFVQTFPGYFSKRVNDWRINKGRHLAGEHKALLQDLVKQYGIPAQYLLAFWGLETNFGGYKGKMPVLDSLATLACDPRRSTFFTRELLTAVKLLEEQSLEQEKMVGSWAGAMGHTQFMPSAYANYAIDGDGDGQINLWDSEADALTSAANFLSQLGWQPGFRWGREVKLPGGFDYSLLGYSKRRTVTDWNELGVTRANGDALGSSDMNAYLVMPAGHEGPTFLAYPNFRVIMRWNNSEFYAIAVGRLADRIAGDGELVASLPPLPNYRRDDIKAMQEQLNQKGIDVGGADGILGPATREGIREFQRRSDMIADGFPSLAVMQALGIEVTPTS</sequence>
<dbReference type="InterPro" id="IPR036366">
    <property type="entry name" value="PGBDSf"/>
</dbReference>
<evidence type="ECO:0000313" key="4">
    <source>
        <dbReference type="EMBL" id="MFC3201973.1"/>
    </source>
</evidence>
<organism evidence="4 5">
    <name type="scientific">Alteromonas oceani</name>
    <dbReference type="NCBI Taxonomy" id="2071609"/>
    <lineage>
        <taxon>Bacteria</taxon>
        <taxon>Pseudomonadati</taxon>
        <taxon>Pseudomonadota</taxon>
        <taxon>Gammaproteobacteria</taxon>
        <taxon>Alteromonadales</taxon>
        <taxon>Alteromonadaceae</taxon>
        <taxon>Alteromonas/Salinimonas group</taxon>
        <taxon>Alteromonas</taxon>
    </lineage>
</organism>
<dbReference type="InterPro" id="IPR023346">
    <property type="entry name" value="Lysozyme-like_dom_sf"/>
</dbReference>